<dbReference type="OMA" id="IHYCHEH"/>
<keyword evidence="4" id="KW-0808">Transferase</keyword>
<dbReference type="InterPro" id="IPR008271">
    <property type="entry name" value="Ser/Thr_kinase_AS"/>
</dbReference>
<reference evidence="18 19" key="1">
    <citation type="submission" date="2015-02" db="EMBL/GenBank/DDBJ databases">
        <authorList>
            <person name="Chooi Y.-H."/>
        </authorList>
    </citation>
    <scope>NUCLEOTIDE SEQUENCE [LARGE SCALE GENOMIC DNA]</scope>
    <source>
        <strain evidence="18">E3</strain>
    </source>
</reference>
<dbReference type="OrthoDB" id="548217at2759"/>
<evidence type="ECO:0000259" key="17">
    <source>
        <dbReference type="PROSITE" id="PS50011"/>
    </source>
</evidence>
<feature type="domain" description="Protein kinase" evidence="17">
    <location>
        <begin position="4"/>
        <end position="326"/>
    </location>
</feature>
<evidence type="ECO:0000313" key="18">
    <source>
        <dbReference type="EMBL" id="CEO95834.1"/>
    </source>
</evidence>
<dbReference type="PROSITE" id="PS00108">
    <property type="entry name" value="PROTEIN_KINASE_ST"/>
    <property type="match status" value="1"/>
</dbReference>
<dbReference type="GO" id="GO:0004693">
    <property type="term" value="F:cyclin-dependent protein serine/threonine kinase activity"/>
    <property type="evidence" value="ECO:0007669"/>
    <property type="project" value="UniProtKB-EC"/>
</dbReference>
<comment type="subunit">
    <text evidence="8">May form a complex composed of at least the catalytic subunit CRK2 and a cyclin.</text>
</comment>
<dbReference type="PROSITE" id="PS50011">
    <property type="entry name" value="PROTEIN_KINASE_DOM"/>
    <property type="match status" value="1"/>
</dbReference>
<evidence type="ECO:0000256" key="12">
    <source>
        <dbReference type="ARBA" id="ARBA00047811"/>
    </source>
</evidence>
<keyword evidence="19" id="KW-1185">Reference proteome</keyword>
<dbReference type="InterPro" id="IPR000719">
    <property type="entry name" value="Prot_kinase_dom"/>
</dbReference>
<evidence type="ECO:0000256" key="4">
    <source>
        <dbReference type="ARBA" id="ARBA00022679"/>
    </source>
</evidence>
<comment type="catalytic activity">
    <reaction evidence="13">
        <text>L-seryl-[protein] + ATP = O-phospho-L-seryl-[protein] + ADP + H(+)</text>
        <dbReference type="Rhea" id="RHEA:17989"/>
        <dbReference type="Rhea" id="RHEA-COMP:9863"/>
        <dbReference type="Rhea" id="RHEA-COMP:11604"/>
        <dbReference type="ChEBI" id="CHEBI:15378"/>
        <dbReference type="ChEBI" id="CHEBI:29999"/>
        <dbReference type="ChEBI" id="CHEBI:30616"/>
        <dbReference type="ChEBI" id="CHEBI:83421"/>
        <dbReference type="ChEBI" id="CHEBI:456216"/>
        <dbReference type="EC" id="2.7.11.22"/>
    </reaction>
</comment>
<evidence type="ECO:0000256" key="5">
    <source>
        <dbReference type="ARBA" id="ARBA00022741"/>
    </source>
</evidence>
<evidence type="ECO:0000256" key="14">
    <source>
        <dbReference type="PROSITE-ProRule" id="PRU10141"/>
    </source>
</evidence>
<dbReference type="PANTHER" id="PTHR24056">
    <property type="entry name" value="CELL DIVISION PROTEIN KINASE"/>
    <property type="match status" value="1"/>
</dbReference>
<name>A0A0G4IKZ6_PLABS</name>
<evidence type="ECO:0000256" key="9">
    <source>
        <dbReference type="ARBA" id="ARBA00039612"/>
    </source>
</evidence>
<evidence type="ECO:0000256" key="2">
    <source>
        <dbReference type="ARBA" id="ARBA00012425"/>
    </source>
</evidence>
<evidence type="ECO:0000256" key="7">
    <source>
        <dbReference type="ARBA" id="ARBA00022840"/>
    </source>
</evidence>
<keyword evidence="3 15" id="KW-0723">Serine/threonine-protein kinase</keyword>
<comment type="catalytic activity">
    <reaction evidence="12">
        <text>L-threonyl-[protein] + ATP = O-phospho-L-threonyl-[protein] + ADP + H(+)</text>
        <dbReference type="Rhea" id="RHEA:46608"/>
        <dbReference type="Rhea" id="RHEA-COMP:11060"/>
        <dbReference type="Rhea" id="RHEA-COMP:11605"/>
        <dbReference type="ChEBI" id="CHEBI:15378"/>
        <dbReference type="ChEBI" id="CHEBI:30013"/>
        <dbReference type="ChEBI" id="CHEBI:30616"/>
        <dbReference type="ChEBI" id="CHEBI:61977"/>
        <dbReference type="ChEBI" id="CHEBI:456216"/>
        <dbReference type="EC" id="2.7.11.22"/>
    </reaction>
</comment>
<dbReference type="Gene3D" id="1.10.510.10">
    <property type="entry name" value="Transferase(Phosphotransferase) domain 1"/>
    <property type="match status" value="1"/>
</dbReference>
<protein>
    <recommendedName>
        <fullName evidence="9">Cyclin-dependent kinase 2 homolog</fullName>
        <ecNumber evidence="2">2.7.11.22</ecNumber>
    </recommendedName>
    <alternativeName>
        <fullName evidence="10">Cell division control protein 2 homolog</fullName>
    </alternativeName>
    <alternativeName>
        <fullName evidence="11">cdc2-related kinase 2</fullName>
    </alternativeName>
</protein>
<evidence type="ECO:0000256" key="10">
    <source>
        <dbReference type="ARBA" id="ARBA00041902"/>
    </source>
</evidence>
<dbReference type="InterPro" id="IPR017441">
    <property type="entry name" value="Protein_kinase_ATP_BS"/>
</dbReference>
<dbReference type="GO" id="GO:0005524">
    <property type="term" value="F:ATP binding"/>
    <property type="evidence" value="ECO:0007669"/>
    <property type="project" value="UniProtKB-UniRule"/>
</dbReference>
<proteinExistence type="inferred from homology"/>
<dbReference type="EMBL" id="CDSF01000035">
    <property type="protein sequence ID" value="CEO95834.1"/>
    <property type="molecule type" value="Genomic_DNA"/>
</dbReference>
<evidence type="ECO:0000256" key="3">
    <source>
        <dbReference type="ARBA" id="ARBA00022527"/>
    </source>
</evidence>
<dbReference type="InterPro" id="IPR050108">
    <property type="entry name" value="CDK"/>
</dbReference>
<comment type="similarity">
    <text evidence="1">Belongs to the protein kinase superfamily. CMGC Ser/Thr protein kinase family. CDC2/CDKX subfamily.</text>
</comment>
<evidence type="ECO:0000256" key="8">
    <source>
        <dbReference type="ARBA" id="ARBA00038543"/>
    </source>
</evidence>
<accession>A0A0G4IKZ6</accession>
<feature type="region of interest" description="Disordered" evidence="16">
    <location>
        <begin position="252"/>
        <end position="278"/>
    </location>
</feature>
<dbReference type="AlphaFoldDB" id="A0A0G4IKZ6"/>
<evidence type="ECO:0000256" key="16">
    <source>
        <dbReference type="SAM" id="MobiDB-lite"/>
    </source>
</evidence>
<dbReference type="FunFam" id="1.10.510.10:FF:000624">
    <property type="entry name" value="Mitogen-activated protein kinase"/>
    <property type="match status" value="1"/>
</dbReference>
<evidence type="ECO:0000256" key="6">
    <source>
        <dbReference type="ARBA" id="ARBA00022777"/>
    </source>
</evidence>
<feature type="binding site" evidence="14">
    <location>
        <position position="34"/>
    </location>
    <ligand>
        <name>ATP</name>
        <dbReference type="ChEBI" id="CHEBI:30616"/>
    </ligand>
</feature>
<dbReference type="SUPFAM" id="SSF56112">
    <property type="entry name" value="Protein kinase-like (PK-like)"/>
    <property type="match status" value="1"/>
</dbReference>
<dbReference type="SMART" id="SM00220">
    <property type="entry name" value="S_TKc"/>
    <property type="match status" value="1"/>
</dbReference>
<dbReference type="InterPro" id="IPR011009">
    <property type="entry name" value="Kinase-like_dom_sf"/>
</dbReference>
<dbReference type="Pfam" id="PF00069">
    <property type="entry name" value="Pkinase"/>
    <property type="match status" value="1"/>
</dbReference>
<evidence type="ECO:0000256" key="11">
    <source>
        <dbReference type="ARBA" id="ARBA00042858"/>
    </source>
</evidence>
<sequence length="349" mass="39834">MENYDSFGTIGEGTYGIVLKARHKITGQIVAIKKFKESDENEQVRKTALREIRILKQLKHENVVELLEVFRRKGKLYLVFEHVERTILEDLDTHPNGLPPLEVKRCLYQLLKSLEFCHAHKIIHRDIKPENLLISRDGIVKLCDFGFARTTARPGAKYTDYVATRWYRSPELLVGDTEYGKPVDIWAVGCMFAEILNGVPLFPGESDLDQLFQIMKCLGGCTPRLDRLVPSGETRDRETDTAPTRAVLQEPDVRRRQTARDHEAGHARGEIPEAGEERTDADACTVAEGLGDFFVLVSLTARRQQCLEYEPANRGTCTDLLRHPYFDGFAQQWEEDRARECNSEDGSRK</sequence>
<dbReference type="GO" id="GO:0005634">
    <property type="term" value="C:nucleus"/>
    <property type="evidence" value="ECO:0007669"/>
    <property type="project" value="TreeGrafter"/>
</dbReference>
<keyword evidence="6" id="KW-0418">Kinase</keyword>
<keyword evidence="7 14" id="KW-0067">ATP-binding</keyword>
<evidence type="ECO:0000256" key="15">
    <source>
        <dbReference type="RuleBase" id="RU000304"/>
    </source>
</evidence>
<evidence type="ECO:0000256" key="1">
    <source>
        <dbReference type="ARBA" id="ARBA00006485"/>
    </source>
</evidence>
<dbReference type="Gene3D" id="3.30.200.20">
    <property type="entry name" value="Phosphorylase Kinase, domain 1"/>
    <property type="match status" value="1"/>
</dbReference>
<gene>
    <name evidence="18" type="ORF">PBRA_004547</name>
</gene>
<evidence type="ECO:0000256" key="13">
    <source>
        <dbReference type="ARBA" id="ARBA00048367"/>
    </source>
</evidence>
<dbReference type="EC" id="2.7.11.22" evidence="2"/>
<dbReference type="PANTHER" id="PTHR24056:SF400">
    <property type="entry name" value="KINASE, PUTATIVE-RELATED"/>
    <property type="match status" value="1"/>
</dbReference>
<dbReference type="PROSITE" id="PS00107">
    <property type="entry name" value="PROTEIN_KINASE_ATP"/>
    <property type="match status" value="1"/>
</dbReference>
<dbReference type="Proteomes" id="UP000039324">
    <property type="component" value="Unassembled WGS sequence"/>
</dbReference>
<keyword evidence="5 14" id="KW-0547">Nucleotide-binding</keyword>
<organism evidence="18 19">
    <name type="scientific">Plasmodiophora brassicae</name>
    <name type="common">Clubroot disease agent</name>
    <dbReference type="NCBI Taxonomy" id="37360"/>
    <lineage>
        <taxon>Eukaryota</taxon>
        <taxon>Sar</taxon>
        <taxon>Rhizaria</taxon>
        <taxon>Endomyxa</taxon>
        <taxon>Phytomyxea</taxon>
        <taxon>Plasmodiophorida</taxon>
        <taxon>Plasmodiophoridae</taxon>
        <taxon>Plasmodiophora</taxon>
    </lineage>
</organism>
<feature type="non-terminal residue" evidence="18">
    <location>
        <position position="349"/>
    </location>
</feature>
<evidence type="ECO:0000313" key="19">
    <source>
        <dbReference type="Proteomes" id="UP000039324"/>
    </source>
</evidence>
<dbReference type="FunFam" id="3.30.200.20:FF:000049">
    <property type="entry name" value="cyclin-dependent kinase-like 1 isoform X1"/>
    <property type="match status" value="1"/>
</dbReference>